<proteinExistence type="inferred from homology"/>
<dbReference type="Proteomes" id="UP000826271">
    <property type="component" value="Unassembled WGS sequence"/>
</dbReference>
<evidence type="ECO:0000256" key="2">
    <source>
        <dbReference type="ARBA" id="ARBA00022761"/>
    </source>
</evidence>
<dbReference type="AlphaFoldDB" id="A0AAV6XXY9"/>
<name>A0AAV6XXY9_9LAMI</name>
<evidence type="ECO:0000256" key="3">
    <source>
        <dbReference type="ARBA" id="ARBA00023129"/>
    </source>
</evidence>
<dbReference type="InterPro" id="IPR016140">
    <property type="entry name" value="Bifunc_inhib/LTP/seed_store"/>
</dbReference>
<dbReference type="EMBL" id="WHWC01000004">
    <property type="protein sequence ID" value="KAG8383910.1"/>
    <property type="molecule type" value="Genomic_DNA"/>
</dbReference>
<accession>A0AAV6XXY9</accession>
<evidence type="ECO:0000256" key="1">
    <source>
        <dbReference type="ARBA" id="ARBA00008262"/>
    </source>
</evidence>
<dbReference type="InterPro" id="IPR000617">
    <property type="entry name" value="Napin/2SS/CON"/>
</dbReference>
<comment type="caution">
    <text evidence="6">The sequence shown here is derived from an EMBL/GenBank/DDBJ whole genome shotgun (WGS) entry which is preliminary data.</text>
</comment>
<organism evidence="6 7">
    <name type="scientific">Buddleja alternifolia</name>
    <dbReference type="NCBI Taxonomy" id="168488"/>
    <lineage>
        <taxon>Eukaryota</taxon>
        <taxon>Viridiplantae</taxon>
        <taxon>Streptophyta</taxon>
        <taxon>Embryophyta</taxon>
        <taxon>Tracheophyta</taxon>
        <taxon>Spermatophyta</taxon>
        <taxon>Magnoliopsida</taxon>
        <taxon>eudicotyledons</taxon>
        <taxon>Gunneridae</taxon>
        <taxon>Pentapetalae</taxon>
        <taxon>asterids</taxon>
        <taxon>lamiids</taxon>
        <taxon>Lamiales</taxon>
        <taxon>Scrophulariaceae</taxon>
        <taxon>Buddlejeae</taxon>
        <taxon>Buddleja</taxon>
    </lineage>
</organism>
<feature type="signal peptide" evidence="4">
    <location>
        <begin position="1"/>
        <end position="23"/>
    </location>
</feature>
<evidence type="ECO:0000313" key="6">
    <source>
        <dbReference type="EMBL" id="KAG8383910.1"/>
    </source>
</evidence>
<dbReference type="Gene3D" id="1.10.110.10">
    <property type="entry name" value="Plant lipid-transfer and hydrophobic proteins"/>
    <property type="match status" value="1"/>
</dbReference>
<keyword evidence="4" id="KW-0732">Signal</keyword>
<evidence type="ECO:0000256" key="4">
    <source>
        <dbReference type="SAM" id="SignalP"/>
    </source>
</evidence>
<dbReference type="SUPFAM" id="SSF47699">
    <property type="entry name" value="Bifunctional inhibitor/lipid-transfer protein/seed storage 2S albumin"/>
    <property type="match status" value="1"/>
</dbReference>
<sequence length="144" mass="16181">MSSKLAIVSSALMVALLLSLAEAARYTTTVTTTMDEEEVENPRQMCQQQIQGCQFRHCRMFLQSQQQLEVETMSNPPETLMQCCQQLRGVDMQCRCDAIRQMMMKAGGGEGSQQMMMPTAKYLPRICNMGPHVCEFQTTAAVEI</sequence>
<dbReference type="GO" id="GO:0045735">
    <property type="term" value="F:nutrient reservoir activity"/>
    <property type="evidence" value="ECO:0007669"/>
    <property type="project" value="UniProtKB-KW"/>
</dbReference>
<dbReference type="Pfam" id="PF00234">
    <property type="entry name" value="Tryp_alpha_amyl"/>
    <property type="match status" value="1"/>
</dbReference>
<dbReference type="PANTHER" id="PTHR35496">
    <property type="entry name" value="2S SEED STORAGE PROTEIN 1-RELATED"/>
    <property type="match status" value="1"/>
</dbReference>
<comment type="similarity">
    <text evidence="1">Belongs to the 2S seed storage albumins family.</text>
</comment>
<dbReference type="SMART" id="SM00499">
    <property type="entry name" value="AAI"/>
    <property type="match status" value="1"/>
</dbReference>
<evidence type="ECO:0000259" key="5">
    <source>
        <dbReference type="SMART" id="SM00499"/>
    </source>
</evidence>
<dbReference type="CDD" id="cd00261">
    <property type="entry name" value="AAI_SS"/>
    <property type="match status" value="1"/>
</dbReference>
<reference evidence="6" key="1">
    <citation type="submission" date="2019-10" db="EMBL/GenBank/DDBJ databases">
        <authorList>
            <person name="Zhang R."/>
            <person name="Pan Y."/>
            <person name="Wang J."/>
            <person name="Ma R."/>
            <person name="Yu S."/>
        </authorList>
    </citation>
    <scope>NUCLEOTIDE SEQUENCE</scope>
    <source>
        <strain evidence="6">LA-IB0</strain>
        <tissue evidence="6">Leaf</tissue>
    </source>
</reference>
<keyword evidence="2" id="KW-0758">Storage protein</keyword>
<feature type="chain" id="PRO_5043899585" description="Bifunctional inhibitor/plant lipid transfer protein/seed storage helical domain-containing protein" evidence="4">
    <location>
        <begin position="24"/>
        <end position="144"/>
    </location>
</feature>
<keyword evidence="3" id="KW-0708">Seed storage protein</keyword>
<keyword evidence="7" id="KW-1185">Reference proteome</keyword>
<evidence type="ECO:0000313" key="7">
    <source>
        <dbReference type="Proteomes" id="UP000826271"/>
    </source>
</evidence>
<dbReference type="PANTHER" id="PTHR35496:SF4">
    <property type="entry name" value="2S SULFUR-RICH SEED STORAGE PROTEIN 2-LIKE"/>
    <property type="match status" value="1"/>
</dbReference>
<feature type="domain" description="Bifunctional inhibitor/plant lipid transfer protein/seed storage helical" evidence="5">
    <location>
        <begin position="46"/>
        <end position="134"/>
    </location>
</feature>
<protein>
    <recommendedName>
        <fullName evidence="5">Bifunctional inhibitor/plant lipid transfer protein/seed storage helical domain-containing protein</fullName>
    </recommendedName>
</protein>
<dbReference type="InterPro" id="IPR036312">
    <property type="entry name" value="Bifun_inhib/LTP/seed_sf"/>
</dbReference>
<gene>
    <name evidence="6" type="ORF">BUALT_Bualt04G0063200</name>
</gene>